<gene>
    <name evidence="1" type="ORF">BDM02DRAFT_3090164</name>
</gene>
<accession>A0ACB6ZQZ8</accession>
<comment type="caution">
    <text evidence="1">The sequence shown here is derived from an EMBL/GenBank/DDBJ whole genome shotgun (WGS) entry which is preliminary data.</text>
</comment>
<reference evidence="1" key="2">
    <citation type="journal article" date="2020" name="Nat. Commun.">
        <title>Large-scale genome sequencing of mycorrhizal fungi provides insights into the early evolution of symbiotic traits.</title>
        <authorList>
            <person name="Miyauchi S."/>
            <person name="Kiss E."/>
            <person name="Kuo A."/>
            <person name="Drula E."/>
            <person name="Kohler A."/>
            <person name="Sanchez-Garcia M."/>
            <person name="Morin E."/>
            <person name="Andreopoulos B."/>
            <person name="Barry K.W."/>
            <person name="Bonito G."/>
            <person name="Buee M."/>
            <person name="Carver A."/>
            <person name="Chen C."/>
            <person name="Cichocki N."/>
            <person name="Clum A."/>
            <person name="Culley D."/>
            <person name="Crous P.W."/>
            <person name="Fauchery L."/>
            <person name="Girlanda M."/>
            <person name="Hayes R.D."/>
            <person name="Keri Z."/>
            <person name="LaButti K."/>
            <person name="Lipzen A."/>
            <person name="Lombard V."/>
            <person name="Magnuson J."/>
            <person name="Maillard F."/>
            <person name="Murat C."/>
            <person name="Nolan M."/>
            <person name="Ohm R.A."/>
            <person name="Pangilinan J."/>
            <person name="Pereira M.F."/>
            <person name="Perotto S."/>
            <person name="Peter M."/>
            <person name="Pfister S."/>
            <person name="Riley R."/>
            <person name="Sitrit Y."/>
            <person name="Stielow J.B."/>
            <person name="Szollosi G."/>
            <person name="Zifcakova L."/>
            <person name="Stursova M."/>
            <person name="Spatafora J.W."/>
            <person name="Tedersoo L."/>
            <person name="Vaario L.M."/>
            <person name="Yamada A."/>
            <person name="Yan M."/>
            <person name="Wang P."/>
            <person name="Xu J."/>
            <person name="Bruns T."/>
            <person name="Baldrian P."/>
            <person name="Vilgalys R."/>
            <person name="Dunand C."/>
            <person name="Henrissat B."/>
            <person name="Grigoriev I.V."/>
            <person name="Hibbett D."/>
            <person name="Nagy L.G."/>
            <person name="Martin F.M."/>
        </authorList>
    </citation>
    <scope>NUCLEOTIDE SEQUENCE</scope>
    <source>
        <strain evidence="1">P2</strain>
    </source>
</reference>
<keyword evidence="2" id="KW-1185">Reference proteome</keyword>
<evidence type="ECO:0000313" key="2">
    <source>
        <dbReference type="Proteomes" id="UP000886501"/>
    </source>
</evidence>
<evidence type="ECO:0000313" key="1">
    <source>
        <dbReference type="EMBL" id="KAF9651959.1"/>
    </source>
</evidence>
<organism evidence="1 2">
    <name type="scientific">Thelephora ganbajun</name>
    <name type="common">Ganba fungus</name>
    <dbReference type="NCBI Taxonomy" id="370292"/>
    <lineage>
        <taxon>Eukaryota</taxon>
        <taxon>Fungi</taxon>
        <taxon>Dikarya</taxon>
        <taxon>Basidiomycota</taxon>
        <taxon>Agaricomycotina</taxon>
        <taxon>Agaricomycetes</taxon>
        <taxon>Thelephorales</taxon>
        <taxon>Thelephoraceae</taxon>
        <taxon>Thelephora</taxon>
    </lineage>
</organism>
<protein>
    <submittedName>
        <fullName evidence="1">Uncharacterized protein</fullName>
    </submittedName>
</protein>
<proteinExistence type="predicted"/>
<name>A0ACB6ZQZ8_THEGA</name>
<reference evidence="1" key="1">
    <citation type="submission" date="2019-10" db="EMBL/GenBank/DDBJ databases">
        <authorList>
            <consortium name="DOE Joint Genome Institute"/>
            <person name="Kuo A."/>
            <person name="Miyauchi S."/>
            <person name="Kiss E."/>
            <person name="Drula E."/>
            <person name="Kohler A."/>
            <person name="Sanchez-Garcia M."/>
            <person name="Andreopoulos B."/>
            <person name="Barry K.W."/>
            <person name="Bonito G."/>
            <person name="Buee M."/>
            <person name="Carver A."/>
            <person name="Chen C."/>
            <person name="Cichocki N."/>
            <person name="Clum A."/>
            <person name="Culley D."/>
            <person name="Crous P.W."/>
            <person name="Fauchery L."/>
            <person name="Girlanda M."/>
            <person name="Hayes R."/>
            <person name="Keri Z."/>
            <person name="Labutti K."/>
            <person name="Lipzen A."/>
            <person name="Lombard V."/>
            <person name="Magnuson J."/>
            <person name="Maillard F."/>
            <person name="Morin E."/>
            <person name="Murat C."/>
            <person name="Nolan M."/>
            <person name="Ohm R."/>
            <person name="Pangilinan J."/>
            <person name="Pereira M."/>
            <person name="Perotto S."/>
            <person name="Peter M."/>
            <person name="Riley R."/>
            <person name="Sitrit Y."/>
            <person name="Stielow B."/>
            <person name="Szollosi G."/>
            <person name="Zifcakova L."/>
            <person name="Stursova M."/>
            <person name="Spatafora J.W."/>
            <person name="Tedersoo L."/>
            <person name="Vaario L.-M."/>
            <person name="Yamada A."/>
            <person name="Yan M."/>
            <person name="Wang P."/>
            <person name="Xu J."/>
            <person name="Bruns T."/>
            <person name="Baldrian P."/>
            <person name="Vilgalys R."/>
            <person name="Henrissat B."/>
            <person name="Grigoriev I.V."/>
            <person name="Hibbett D."/>
            <person name="Nagy L.G."/>
            <person name="Martin F.M."/>
        </authorList>
    </citation>
    <scope>NUCLEOTIDE SEQUENCE</scope>
    <source>
        <strain evidence="1">P2</strain>
    </source>
</reference>
<dbReference type="Proteomes" id="UP000886501">
    <property type="component" value="Unassembled WGS sequence"/>
</dbReference>
<dbReference type="EMBL" id="MU117972">
    <property type="protein sequence ID" value="KAF9651959.1"/>
    <property type="molecule type" value="Genomic_DNA"/>
</dbReference>
<sequence>MNVIPSQTSPSDLPHTSPTPISTSSSPIPSPLLSNGQSLTNSYTTFTTSYPVVISQSSTTFTSYVTSIVTTSTSIPVTQTPLPQSNLGVNFVCIGQGIDSVSIGLLAVAILSALVGFIIWLIFAVVRPKFREIYGIREWFPQQGLRPRPLGDGFFAFLSPEVPLVPDLPEDVQDAGRNVAIDARLFPSDEELTQRALWIALLICMGWSILALGGAIPLYLINVPCMARSAPQTYTYGGYSAVYDLSLLRLLQLLDDRKITTTTDVRFANSTRLATRAIVDGNDLKGNARLRIIILTALLIALGLIPALWKILREFNTVANYRKRWMKVKCANNEMGWLPASRAPGFVGWGEKRLKSYLLKAGLSSRLESAGESRREKKERERRLMERNNSGEGPEVDIESLFSIGDTEHLAFLIDERDDILDHLEMAETRYIASFRTSTPDPSIVDFEFQPTGMSSGVPARPQISRPMPLSGSHGVARPRPRPSGRRQRNRNPAYASSSLPPTSYLMPSSYYKIRNVEGVSGGHFTDPEDSQPRQGRSRGLSFTDTITQRVVGSRFQEVNRDSTAYGRLPIGSPVHVDETGQFVPPPSSAVQTPILQGFGPNYDPSSSETYESGHHDSFFRRSEGPSRVTSELGEDWVDVLYDPPQKFGDEPDYDNPTGADPDIPSFPPLRPRRRPQRPIAPPSDHRETFPLRIKRGRQNDNDPLPPHLRLQQRQPFVRPMSGLDHQDLGVVYGDISNWRTRLKAINAEIADAQRDGYNDIADGARIKGWLMVGKGLRFLPGIELIDGRSKEDIRWDELQHHGSAGNRTVYWILVAFLLVLLAAGLSAVAGLLLATSPDVAEFLPFFRNLRTWNKIPSGIVTVLIPTIAATSFIAAVVLVIRHIARFSGHISVSGSQMTAFRTTFIVLTVMAGAWLTAIGAVLYSVNAFQHGGASKTVADGSILMTVLALALIINVAIIVPGLLMLQPFRLWRVVRNERRAITPRQRFRAVYPGVYDPVYAISCCILAVIFASAFALILPLVAPAVTLLLFLTLIAHRFLVGYVYGRTKSPTGGLVQLFMLRGFALLLTLQPLVLGLILLSRRLWPEGGTLIGTSVAVAIFVELFCSLKTREPGVRSLSPVTRNSLDTFRTAARPARRRNVDEESVSLVSSEKNTRSRGSMASVLEMMSITLAVIPSPSQARGPVPLQTETLDDLTATDRAARTHPEAPPHIPPLPFTDHAEDMAGILYAPELIAPPPIIWLPNDTAGIAMQEAYDLQQYHSLPVTLDVKSQHDVMPRRAGSSRSRGSTSSR</sequence>